<dbReference type="EMBL" id="CP034669">
    <property type="protein sequence ID" value="QAT83415.1"/>
    <property type="molecule type" value="Genomic_DNA"/>
</dbReference>
<dbReference type="AlphaFoldDB" id="A0A410RNI7"/>
<protein>
    <recommendedName>
        <fullName evidence="1">AbiJ-NTD3 domain-containing protein</fullName>
    </recommendedName>
</protein>
<dbReference type="Pfam" id="PF18860">
    <property type="entry name" value="AbiJ_NTD3"/>
    <property type="match status" value="1"/>
</dbReference>
<dbReference type="Proteomes" id="UP000288758">
    <property type="component" value="Chromosome"/>
</dbReference>
<accession>A0A410RNI7</accession>
<evidence type="ECO:0000313" key="2">
    <source>
        <dbReference type="EMBL" id="QAT83415.1"/>
    </source>
</evidence>
<sequence length="356" mass="40446">MAREQSIEFTELARRNIVATLEALPAPWGQLDADEVIGRVIPLGEGLLSASLSEPEVQDVKEACEQYGLLKASGRRFRQFIERMVHPSVRNEEEQKRYVGALNVELRKSDWELRVSDSDAGRALYSVERVNGGVGGRPKQIIFASNVKPDLRFSDAINGDIEIVRFADRVLVYDRPIPSTGLLWNDLQEWWAAHNGLPPQERATSKHLYLRLRESLPTNSPPQRLLFDTYFRAYSRSFGGLPALLPEVWLYYDPVTVERRGRDALFRQRMDFLMLFSRRVRVVLEVDGIDHYADKGRASAAKYAEMVAADRDLRLAGYEVYRFGGGELQGSRGVAVVKGFFRLLFQRHGVEAVESS</sequence>
<organism evidence="2 3">
    <name type="scientific">Corallococcus coralloides</name>
    <name type="common">Myxococcus coralloides</name>
    <dbReference type="NCBI Taxonomy" id="184914"/>
    <lineage>
        <taxon>Bacteria</taxon>
        <taxon>Pseudomonadati</taxon>
        <taxon>Myxococcota</taxon>
        <taxon>Myxococcia</taxon>
        <taxon>Myxococcales</taxon>
        <taxon>Cystobacterineae</taxon>
        <taxon>Myxococcaceae</taxon>
        <taxon>Corallococcus</taxon>
    </lineage>
</organism>
<evidence type="ECO:0000313" key="3">
    <source>
        <dbReference type="Proteomes" id="UP000288758"/>
    </source>
</evidence>
<name>A0A410RNI7_CORCK</name>
<evidence type="ECO:0000259" key="1">
    <source>
        <dbReference type="Pfam" id="PF18860"/>
    </source>
</evidence>
<reference evidence="2 3" key="1">
    <citation type="submission" date="2018-12" db="EMBL/GenBank/DDBJ databases">
        <title>Complete Genome Sequence of the Corallopyronin A producing Myxobacterium Corallococcus coralloides B035.</title>
        <authorList>
            <person name="Bouhired S.M."/>
            <person name="Rupp O."/>
            <person name="Blom J."/>
            <person name="Schaeberle T.F."/>
            <person name="Kehraus S."/>
            <person name="Schiefer A."/>
            <person name="Pfarr K."/>
            <person name="Goesmann A."/>
            <person name="Hoerauf A."/>
            <person name="Koenig G.M."/>
        </authorList>
    </citation>
    <scope>NUCLEOTIDE SEQUENCE [LARGE SCALE GENOMIC DNA]</scope>
    <source>
        <strain evidence="2 3">B035</strain>
    </source>
</reference>
<feature type="domain" description="AbiJ-NTD3" evidence="1">
    <location>
        <begin position="65"/>
        <end position="158"/>
    </location>
</feature>
<dbReference type="InterPro" id="IPR041427">
    <property type="entry name" value="AbiJ-NTD3"/>
</dbReference>
<gene>
    <name evidence="2" type="ORF">EJ065_1817</name>
</gene>
<proteinExistence type="predicted"/>